<evidence type="ECO:0000313" key="11">
    <source>
        <dbReference type="EMBL" id="QBO36582.1"/>
    </source>
</evidence>
<dbReference type="HAMAP" id="MF_00115">
    <property type="entry name" value="MscL"/>
    <property type="match status" value="1"/>
</dbReference>
<dbReference type="PRINTS" id="PR01264">
    <property type="entry name" value="MECHCHANNEL"/>
</dbReference>
<keyword evidence="8 10" id="KW-0472">Membrane</keyword>
<comment type="similarity">
    <text evidence="2 10">Belongs to the MscL family.</text>
</comment>
<dbReference type="GO" id="GO:0005886">
    <property type="term" value="C:plasma membrane"/>
    <property type="evidence" value="ECO:0007669"/>
    <property type="project" value="UniProtKB-SubCell"/>
</dbReference>
<feature type="transmembrane region" description="Helical" evidence="10">
    <location>
        <begin position="68"/>
        <end position="87"/>
    </location>
</feature>
<dbReference type="NCBIfam" id="TIGR00220">
    <property type="entry name" value="mscL"/>
    <property type="match status" value="1"/>
</dbReference>
<evidence type="ECO:0000256" key="8">
    <source>
        <dbReference type="ARBA" id="ARBA00023136"/>
    </source>
</evidence>
<evidence type="ECO:0000256" key="2">
    <source>
        <dbReference type="ARBA" id="ARBA00007254"/>
    </source>
</evidence>
<protein>
    <recommendedName>
        <fullName evidence="10">Large-conductance mechanosensitive channel</fullName>
    </recommendedName>
</protein>
<dbReference type="OrthoDB" id="9810350at2"/>
<feature type="transmembrane region" description="Helical" evidence="10">
    <location>
        <begin position="12"/>
        <end position="30"/>
    </location>
</feature>
<keyword evidence="4 10" id="KW-1003">Cell membrane</keyword>
<keyword evidence="7 10" id="KW-0406">Ion transport</keyword>
<organism evidence="11 12">
    <name type="scientific">Periweissella cryptocerci</name>
    <dbReference type="NCBI Taxonomy" id="2506420"/>
    <lineage>
        <taxon>Bacteria</taxon>
        <taxon>Bacillati</taxon>
        <taxon>Bacillota</taxon>
        <taxon>Bacilli</taxon>
        <taxon>Lactobacillales</taxon>
        <taxon>Lactobacillaceae</taxon>
        <taxon>Periweissella</taxon>
    </lineage>
</organism>
<comment type="function">
    <text evidence="10">Channel that opens in response to stretch forces in the membrane lipid bilayer. May participate in the regulation of osmotic pressure changes within the cell.</text>
</comment>
<accession>A0A4P6YUY6</accession>
<dbReference type="InterPro" id="IPR036019">
    <property type="entry name" value="MscL_channel"/>
</dbReference>
<dbReference type="SUPFAM" id="SSF81330">
    <property type="entry name" value="Gated mechanosensitive channel"/>
    <property type="match status" value="1"/>
</dbReference>
<comment type="subunit">
    <text evidence="10">Homopentamer.</text>
</comment>
<dbReference type="Gene3D" id="1.10.1200.120">
    <property type="entry name" value="Large-conductance mechanosensitive channel, MscL, domain 1"/>
    <property type="match status" value="1"/>
</dbReference>
<dbReference type="PANTHER" id="PTHR30266">
    <property type="entry name" value="MECHANOSENSITIVE CHANNEL MSCL"/>
    <property type="match status" value="1"/>
</dbReference>
<evidence type="ECO:0000313" key="12">
    <source>
        <dbReference type="Proteomes" id="UP000292886"/>
    </source>
</evidence>
<dbReference type="EMBL" id="CP037940">
    <property type="protein sequence ID" value="QBO36582.1"/>
    <property type="molecule type" value="Genomic_DNA"/>
</dbReference>
<dbReference type="InterPro" id="IPR037673">
    <property type="entry name" value="MSC/AndL"/>
</dbReference>
<evidence type="ECO:0000256" key="9">
    <source>
        <dbReference type="ARBA" id="ARBA00023303"/>
    </source>
</evidence>
<reference evidence="12" key="1">
    <citation type="submission" date="2019-03" db="EMBL/GenBank/DDBJ databases">
        <title>Weissella sp. 26KH-42 Genome sequencing.</title>
        <authorList>
            <person name="Heo J."/>
            <person name="Kim S.-J."/>
            <person name="Kim J.-S."/>
            <person name="Hong S.-B."/>
            <person name="Kwon S.-W."/>
        </authorList>
    </citation>
    <scope>NUCLEOTIDE SEQUENCE [LARGE SCALE GENOMIC DNA]</scope>
    <source>
        <strain evidence="12">26KH-42</strain>
    </source>
</reference>
<keyword evidence="12" id="KW-1185">Reference proteome</keyword>
<sequence length="134" mass="14843">MLEEFKKFLLRGNVLDLAIGVIIGTALTGVVKSLSSGIIMPLVNLFMFKINLSKLIFTIGAVEFHVGTVLQAIISFVITGFVLFMIVKAVNTFMKKNDEEDAIVPNEELETLKDIRELLQNQSANVTTEEPVDK</sequence>
<dbReference type="InterPro" id="IPR001185">
    <property type="entry name" value="MS_channel"/>
</dbReference>
<evidence type="ECO:0000256" key="7">
    <source>
        <dbReference type="ARBA" id="ARBA00023065"/>
    </source>
</evidence>
<keyword evidence="3 10" id="KW-0813">Transport</keyword>
<name>A0A4P6YUY6_9LACO</name>
<dbReference type="AlphaFoldDB" id="A0A4P6YUY6"/>
<evidence type="ECO:0000256" key="3">
    <source>
        <dbReference type="ARBA" id="ARBA00022448"/>
    </source>
</evidence>
<gene>
    <name evidence="10 11" type="primary">mscL</name>
    <name evidence="11" type="ORF">EQG49_08900</name>
</gene>
<evidence type="ECO:0000256" key="1">
    <source>
        <dbReference type="ARBA" id="ARBA00004651"/>
    </source>
</evidence>
<evidence type="ECO:0000256" key="5">
    <source>
        <dbReference type="ARBA" id="ARBA00022692"/>
    </source>
</evidence>
<dbReference type="PANTHER" id="PTHR30266:SF2">
    <property type="entry name" value="LARGE-CONDUCTANCE MECHANOSENSITIVE CHANNEL"/>
    <property type="match status" value="1"/>
</dbReference>
<dbReference type="Proteomes" id="UP000292886">
    <property type="component" value="Chromosome"/>
</dbReference>
<evidence type="ECO:0000256" key="4">
    <source>
        <dbReference type="ARBA" id="ARBA00022475"/>
    </source>
</evidence>
<evidence type="ECO:0000256" key="10">
    <source>
        <dbReference type="HAMAP-Rule" id="MF_00115"/>
    </source>
</evidence>
<dbReference type="Pfam" id="PF01741">
    <property type="entry name" value="MscL"/>
    <property type="match status" value="1"/>
</dbReference>
<dbReference type="GO" id="GO:0008381">
    <property type="term" value="F:mechanosensitive monoatomic ion channel activity"/>
    <property type="evidence" value="ECO:0007669"/>
    <property type="project" value="UniProtKB-UniRule"/>
</dbReference>
<keyword evidence="9 10" id="KW-0407">Ion channel</keyword>
<keyword evidence="6 10" id="KW-1133">Transmembrane helix</keyword>
<keyword evidence="5 10" id="KW-0812">Transmembrane</keyword>
<dbReference type="PROSITE" id="PS01327">
    <property type="entry name" value="MSCL"/>
    <property type="match status" value="1"/>
</dbReference>
<evidence type="ECO:0000256" key="6">
    <source>
        <dbReference type="ARBA" id="ARBA00022989"/>
    </source>
</evidence>
<dbReference type="KEGG" id="wei:EQG49_08900"/>
<comment type="subcellular location">
    <subcellularLocation>
        <location evidence="1 10">Cell membrane</location>
        <topology evidence="1 10">Multi-pass membrane protein</topology>
    </subcellularLocation>
</comment>
<dbReference type="InterPro" id="IPR019823">
    <property type="entry name" value="Mechanosensitive_channel_CS"/>
</dbReference>
<proteinExistence type="inferred from homology"/>
<dbReference type="RefSeq" id="WP_133363659.1">
    <property type="nucleotide sequence ID" value="NZ_CP037940.1"/>
</dbReference>